<dbReference type="AlphaFoldDB" id="A0AAP0KVK6"/>
<dbReference type="InterPro" id="IPR036376">
    <property type="entry name" value="RuBisCO_lsu_C_sf"/>
</dbReference>
<dbReference type="EMBL" id="JBBNAG010000002">
    <property type="protein sequence ID" value="KAK9158627.1"/>
    <property type="molecule type" value="Genomic_DNA"/>
</dbReference>
<keyword evidence="6" id="KW-1185">Reference proteome</keyword>
<dbReference type="Pfam" id="PF00016">
    <property type="entry name" value="RuBisCO_large"/>
    <property type="match status" value="1"/>
</dbReference>
<name>A0AAP0KVK6_9MAGN</name>
<proteinExistence type="predicted"/>
<accession>A0AAP0KVK6</accession>
<comment type="subunit">
    <text evidence="3">Heterohexadecamer of 8 large chains and 8 small chains; disulfide-linked. The disulfide link is formed within the large subunit homodimers.</text>
</comment>
<protein>
    <recommendedName>
        <fullName evidence="4">Ribulose bisphosphate carboxylase large subunit C-terminal domain-containing protein</fullName>
    </recommendedName>
</protein>
<comment type="function">
    <text evidence="2">RuBisCO catalyzes two reactions: the carboxylation of D-ribulose 1,5-bisphosphate, the primary event in carbon dioxide fixation, as well as the oxidative fragmentation of the pentose substrate in the photorespiration process. Both reactions occur simultaneously and in competition at the same active site.</text>
</comment>
<evidence type="ECO:0000313" key="6">
    <source>
        <dbReference type="Proteomes" id="UP001419268"/>
    </source>
</evidence>
<dbReference type="Proteomes" id="UP001419268">
    <property type="component" value="Unassembled WGS sequence"/>
</dbReference>
<dbReference type="SUPFAM" id="SSF51649">
    <property type="entry name" value="RuBisCo, C-terminal domain"/>
    <property type="match status" value="1"/>
</dbReference>
<dbReference type="GO" id="GO:0016984">
    <property type="term" value="F:ribulose-bisphosphate carboxylase activity"/>
    <property type="evidence" value="ECO:0007669"/>
    <property type="project" value="InterPro"/>
</dbReference>
<dbReference type="PANTHER" id="PTHR42704:SF17">
    <property type="entry name" value="RIBULOSE BISPHOSPHATE CARBOXYLASE LARGE CHAIN"/>
    <property type="match status" value="1"/>
</dbReference>
<keyword evidence="1" id="KW-0488">Methylation</keyword>
<evidence type="ECO:0000313" key="5">
    <source>
        <dbReference type="EMBL" id="KAK9158627.1"/>
    </source>
</evidence>
<evidence type="ECO:0000256" key="2">
    <source>
        <dbReference type="ARBA" id="ARBA00025664"/>
    </source>
</evidence>
<gene>
    <name evidence="5" type="ORF">Scep_005201</name>
</gene>
<sequence length="204" mass="22076">MDDVGIAEATTTLKIVAHKKSTAQSVELIDRTSVSGQPIVMQYGSHVWTSRDEARSSACIRIQSSDIELGNQGAEGCDNVHELVALFTSTISISKGNRGVFTFGICPFPTEIFGDDSVLRFGGGTLGHPWGNAPVLVANRVALEACVQARNEGRDLAREGNEIIREASKWSPESVACLRKISHSLAGKICGHERGIKWNRIDGW</sequence>
<dbReference type="PANTHER" id="PTHR42704">
    <property type="entry name" value="RIBULOSE BISPHOSPHATE CARBOXYLASE"/>
    <property type="match status" value="1"/>
</dbReference>
<dbReference type="InterPro" id="IPR000685">
    <property type="entry name" value="RuBisCO_lsu_C"/>
</dbReference>
<reference evidence="5 6" key="1">
    <citation type="submission" date="2024-01" db="EMBL/GenBank/DDBJ databases">
        <title>Genome assemblies of Stephania.</title>
        <authorList>
            <person name="Yang L."/>
        </authorList>
    </citation>
    <scope>NUCLEOTIDE SEQUENCE [LARGE SCALE GENOMIC DNA]</scope>
    <source>
        <strain evidence="5">JXDWG</strain>
        <tissue evidence="5">Leaf</tissue>
    </source>
</reference>
<dbReference type="GO" id="GO:0000287">
    <property type="term" value="F:magnesium ion binding"/>
    <property type="evidence" value="ECO:0007669"/>
    <property type="project" value="InterPro"/>
</dbReference>
<dbReference type="InterPro" id="IPR033966">
    <property type="entry name" value="RuBisCO"/>
</dbReference>
<organism evidence="5 6">
    <name type="scientific">Stephania cephalantha</name>
    <dbReference type="NCBI Taxonomy" id="152367"/>
    <lineage>
        <taxon>Eukaryota</taxon>
        <taxon>Viridiplantae</taxon>
        <taxon>Streptophyta</taxon>
        <taxon>Embryophyta</taxon>
        <taxon>Tracheophyta</taxon>
        <taxon>Spermatophyta</taxon>
        <taxon>Magnoliopsida</taxon>
        <taxon>Ranunculales</taxon>
        <taxon>Menispermaceae</taxon>
        <taxon>Menispermoideae</taxon>
        <taxon>Cissampelideae</taxon>
        <taxon>Stephania</taxon>
    </lineage>
</organism>
<comment type="caution">
    <text evidence="5">The sequence shown here is derived from an EMBL/GenBank/DDBJ whole genome shotgun (WGS) entry which is preliminary data.</text>
</comment>
<evidence type="ECO:0000256" key="1">
    <source>
        <dbReference type="ARBA" id="ARBA00022481"/>
    </source>
</evidence>
<feature type="domain" description="Ribulose bisphosphate carboxylase large subunit C-terminal" evidence="4">
    <location>
        <begin position="110"/>
        <end position="171"/>
    </location>
</feature>
<dbReference type="Gene3D" id="3.20.20.110">
    <property type="entry name" value="Ribulose bisphosphate carboxylase, large subunit, C-terminal domain"/>
    <property type="match status" value="1"/>
</dbReference>
<evidence type="ECO:0000259" key="4">
    <source>
        <dbReference type="Pfam" id="PF00016"/>
    </source>
</evidence>
<evidence type="ECO:0000256" key="3">
    <source>
        <dbReference type="ARBA" id="ARBA00025888"/>
    </source>
</evidence>